<dbReference type="Pfam" id="PF00348">
    <property type="entry name" value="polyprenyl_synt"/>
    <property type="match status" value="1"/>
</dbReference>
<dbReference type="EMBL" id="LZKQ01000143">
    <property type="protein sequence ID" value="OBI84011.1"/>
    <property type="molecule type" value="Genomic_DNA"/>
</dbReference>
<evidence type="ECO:0000256" key="5">
    <source>
        <dbReference type="ARBA" id="ARBA00022723"/>
    </source>
</evidence>
<dbReference type="GO" id="GO:0008299">
    <property type="term" value="P:isoprenoid biosynthetic process"/>
    <property type="evidence" value="ECO:0007669"/>
    <property type="project" value="InterPro"/>
</dbReference>
<dbReference type="Proteomes" id="UP000093795">
    <property type="component" value="Unassembled WGS sequence"/>
</dbReference>
<dbReference type="SFLD" id="SFLDS00005">
    <property type="entry name" value="Isoprenoid_Synthase_Type_I"/>
    <property type="match status" value="1"/>
</dbReference>
<dbReference type="GO" id="GO:0004659">
    <property type="term" value="F:prenyltransferase activity"/>
    <property type="evidence" value="ECO:0007669"/>
    <property type="project" value="InterPro"/>
</dbReference>
<comment type="caution">
    <text evidence="8">The sequence shown here is derived from an EMBL/GenBank/DDBJ whole genome shotgun (WGS) entry which is preliminary data.</text>
</comment>
<dbReference type="PROSITE" id="PS00723">
    <property type="entry name" value="POLYPRENYL_SYNTHASE_1"/>
    <property type="match status" value="1"/>
</dbReference>
<comment type="cofactor">
    <cofactor evidence="1">
        <name>Mg(2+)</name>
        <dbReference type="ChEBI" id="CHEBI:18420"/>
    </cofactor>
</comment>
<evidence type="ECO:0000256" key="4">
    <source>
        <dbReference type="ARBA" id="ARBA00022679"/>
    </source>
</evidence>
<evidence type="ECO:0000256" key="1">
    <source>
        <dbReference type="ARBA" id="ARBA00001946"/>
    </source>
</evidence>
<keyword evidence="4 7" id="KW-0808">Transferase</keyword>
<dbReference type="SUPFAM" id="SSF48576">
    <property type="entry name" value="Terpenoid synthases"/>
    <property type="match status" value="1"/>
</dbReference>
<accession>A0A1A3CDU1</accession>
<name>A0A1A3CDU1_MYCAS</name>
<organism evidence="8 9">
    <name type="scientific">Mycobacterium asiaticum</name>
    <dbReference type="NCBI Taxonomy" id="1790"/>
    <lineage>
        <taxon>Bacteria</taxon>
        <taxon>Bacillati</taxon>
        <taxon>Actinomycetota</taxon>
        <taxon>Actinomycetes</taxon>
        <taxon>Mycobacteriales</taxon>
        <taxon>Mycobacteriaceae</taxon>
        <taxon>Mycobacterium</taxon>
    </lineage>
</organism>
<dbReference type="CDD" id="cd00685">
    <property type="entry name" value="Trans_IPPS_HT"/>
    <property type="match status" value="1"/>
</dbReference>
<reference evidence="8 9" key="1">
    <citation type="submission" date="2016-06" db="EMBL/GenBank/DDBJ databases">
        <authorList>
            <person name="Kjaerup R.B."/>
            <person name="Dalgaard T.S."/>
            <person name="Juul-Madsen H.R."/>
        </authorList>
    </citation>
    <scope>NUCLEOTIDE SEQUENCE [LARGE SCALE GENOMIC DNA]</scope>
    <source>
        <strain evidence="8 9">1081914.2</strain>
    </source>
</reference>
<evidence type="ECO:0000313" key="8">
    <source>
        <dbReference type="EMBL" id="OBI84011.1"/>
    </source>
</evidence>
<keyword evidence="5" id="KW-0479">Metal-binding</keyword>
<dbReference type="STRING" id="1790.A5645_09490"/>
<comment type="similarity">
    <text evidence="3 7">Belongs to the FPP/GGPP synthase family.</text>
</comment>
<dbReference type="InterPro" id="IPR008949">
    <property type="entry name" value="Isoprenoid_synthase_dom_sf"/>
</dbReference>
<dbReference type="InterPro" id="IPR000092">
    <property type="entry name" value="Polyprenyl_synt"/>
</dbReference>
<dbReference type="AlphaFoldDB" id="A0A1A3CDU1"/>
<dbReference type="InterPro" id="IPR033749">
    <property type="entry name" value="Polyprenyl_synt_CS"/>
</dbReference>
<dbReference type="Gene3D" id="1.10.600.10">
    <property type="entry name" value="Farnesyl Diphosphate Synthase"/>
    <property type="match status" value="1"/>
</dbReference>
<gene>
    <name evidence="8" type="ORF">A9X01_20050</name>
</gene>
<evidence type="ECO:0000256" key="2">
    <source>
        <dbReference type="ARBA" id="ARBA00005128"/>
    </source>
</evidence>
<evidence type="ECO:0000313" key="9">
    <source>
        <dbReference type="Proteomes" id="UP000093795"/>
    </source>
</evidence>
<proteinExistence type="inferred from homology"/>
<dbReference type="PANTHER" id="PTHR12001">
    <property type="entry name" value="GERANYLGERANYL PYROPHOSPHATE SYNTHASE"/>
    <property type="match status" value="1"/>
</dbReference>
<evidence type="ECO:0000256" key="6">
    <source>
        <dbReference type="ARBA" id="ARBA00022842"/>
    </source>
</evidence>
<sequence>MGRSGQRLTHSLTQIPREASVGAVHEFPRVRLGATRPSAAYLPAPDQFDSWREGLRRSVLAQIAEFVSARCADDLLDCGVDVAGEILLKFVEGGKCLRSTFMYLGWMCGAPPSDAALSATASLELLHTFALLQDDVMDDSPSRRGRPAAHVQFADWHRQHGMSGCSRRFGESAAVLLGDLCLIWAEQVLRNCGLKPHQLQRAWPRYDAMRTELAVGQFADITLDLRNLPTLKAVLGVARMKSGNYTVRRPLEIGAAMAGCDASTLSRLGDYGSAVGEAFQLRDDILGIFGSPAATGKPNGGDLLERKATSVVVAAYELADTSTRREFGELINAETLDDDALDHWRGLIFATGAVQWIEELITERVDIAQKALDASGIDTLIKAALADMAGVCTRRAA</sequence>
<evidence type="ECO:0000256" key="7">
    <source>
        <dbReference type="RuleBase" id="RU004466"/>
    </source>
</evidence>
<dbReference type="PROSITE" id="PS00444">
    <property type="entry name" value="POLYPRENYL_SYNTHASE_2"/>
    <property type="match status" value="1"/>
</dbReference>
<dbReference type="PANTHER" id="PTHR12001:SF85">
    <property type="entry name" value="SHORT CHAIN ISOPRENYL DIPHOSPHATE SYNTHASE"/>
    <property type="match status" value="1"/>
</dbReference>
<dbReference type="GO" id="GO:0046872">
    <property type="term" value="F:metal ion binding"/>
    <property type="evidence" value="ECO:0007669"/>
    <property type="project" value="UniProtKB-KW"/>
</dbReference>
<protein>
    <submittedName>
        <fullName evidence="8">Polyprenyl synthetase</fullName>
    </submittedName>
</protein>
<evidence type="ECO:0000256" key="3">
    <source>
        <dbReference type="ARBA" id="ARBA00006706"/>
    </source>
</evidence>
<dbReference type="eggNOG" id="COG0142">
    <property type="taxonomic scope" value="Bacteria"/>
</dbReference>
<keyword evidence="6" id="KW-0460">Magnesium</keyword>
<comment type="pathway">
    <text evidence="2">Isoprenoid biosynthesis.</text>
</comment>